<feature type="compositionally biased region" description="Basic and acidic residues" evidence="2">
    <location>
        <begin position="56"/>
        <end position="67"/>
    </location>
</feature>
<dbReference type="Gene3D" id="4.10.60.10">
    <property type="entry name" value="Zinc finger, CCHC-type"/>
    <property type="match status" value="1"/>
</dbReference>
<accession>A0A6L2KP80</accession>
<dbReference type="EMBL" id="BKCJ010002847">
    <property type="protein sequence ID" value="GEU51313.1"/>
    <property type="molecule type" value="Genomic_DNA"/>
</dbReference>
<name>A0A6L2KP80_TANCI</name>
<keyword evidence="1" id="KW-0863">Zinc-finger</keyword>
<dbReference type="PANTHER" id="PTHR15503:SF45">
    <property type="entry name" value="RNA-DIRECTED DNA POLYMERASE HOMOLOG"/>
    <property type="match status" value="1"/>
</dbReference>
<comment type="caution">
    <text evidence="4">The sequence shown here is derived from an EMBL/GenBank/DDBJ whole genome shotgun (WGS) entry which is preliminary data.</text>
</comment>
<dbReference type="Pfam" id="PF08284">
    <property type="entry name" value="RVP_2"/>
    <property type="match status" value="1"/>
</dbReference>
<dbReference type="AlphaFoldDB" id="A0A6L2KP80"/>
<dbReference type="InterPro" id="IPR032567">
    <property type="entry name" value="RTL1-rel"/>
</dbReference>
<keyword evidence="1" id="KW-0862">Zinc</keyword>
<dbReference type="PANTHER" id="PTHR15503">
    <property type="entry name" value="LDOC1 RELATED"/>
    <property type="match status" value="1"/>
</dbReference>
<keyword evidence="1" id="KW-0479">Metal-binding</keyword>
<evidence type="ECO:0000313" key="4">
    <source>
        <dbReference type="EMBL" id="GEU51313.1"/>
    </source>
</evidence>
<dbReference type="CDD" id="cd00303">
    <property type="entry name" value="retropepsin_like"/>
    <property type="match status" value="1"/>
</dbReference>
<dbReference type="Gene3D" id="2.40.70.10">
    <property type="entry name" value="Acid Proteases"/>
    <property type="match status" value="1"/>
</dbReference>
<dbReference type="PROSITE" id="PS50158">
    <property type="entry name" value="ZF_CCHC"/>
    <property type="match status" value="1"/>
</dbReference>
<dbReference type="SUPFAM" id="SSF50630">
    <property type="entry name" value="Acid proteases"/>
    <property type="match status" value="1"/>
</dbReference>
<dbReference type="GO" id="GO:0003964">
    <property type="term" value="F:RNA-directed DNA polymerase activity"/>
    <property type="evidence" value="ECO:0007669"/>
    <property type="project" value="UniProtKB-KW"/>
</dbReference>
<feature type="region of interest" description="Disordered" evidence="2">
    <location>
        <begin position="50"/>
        <end position="98"/>
    </location>
</feature>
<dbReference type="InterPro" id="IPR021109">
    <property type="entry name" value="Peptidase_aspartic_dom_sf"/>
</dbReference>
<evidence type="ECO:0000259" key="3">
    <source>
        <dbReference type="PROSITE" id="PS50158"/>
    </source>
</evidence>
<evidence type="ECO:0000256" key="1">
    <source>
        <dbReference type="PROSITE-ProRule" id="PRU00047"/>
    </source>
</evidence>
<dbReference type="GO" id="GO:0008270">
    <property type="term" value="F:zinc ion binding"/>
    <property type="evidence" value="ECO:0007669"/>
    <property type="project" value="UniProtKB-KW"/>
</dbReference>
<gene>
    <name evidence="4" type="ORF">Tci_023291</name>
</gene>
<organism evidence="4">
    <name type="scientific">Tanacetum cinerariifolium</name>
    <name type="common">Dalmatian daisy</name>
    <name type="synonym">Chrysanthemum cinerariifolium</name>
    <dbReference type="NCBI Taxonomy" id="118510"/>
    <lineage>
        <taxon>Eukaryota</taxon>
        <taxon>Viridiplantae</taxon>
        <taxon>Streptophyta</taxon>
        <taxon>Embryophyta</taxon>
        <taxon>Tracheophyta</taxon>
        <taxon>Spermatophyta</taxon>
        <taxon>Magnoliopsida</taxon>
        <taxon>eudicotyledons</taxon>
        <taxon>Gunneridae</taxon>
        <taxon>Pentapetalae</taxon>
        <taxon>asterids</taxon>
        <taxon>campanulids</taxon>
        <taxon>Asterales</taxon>
        <taxon>Asteraceae</taxon>
        <taxon>Asteroideae</taxon>
        <taxon>Anthemideae</taxon>
        <taxon>Anthemidinae</taxon>
        <taxon>Tanacetum</taxon>
    </lineage>
</organism>
<keyword evidence="4" id="KW-0548">Nucleotidyltransferase</keyword>
<evidence type="ECO:0000256" key="2">
    <source>
        <dbReference type="SAM" id="MobiDB-lite"/>
    </source>
</evidence>
<proteinExistence type="predicted"/>
<feature type="compositionally biased region" description="Low complexity" evidence="2">
    <location>
        <begin position="68"/>
        <end position="86"/>
    </location>
</feature>
<protein>
    <submittedName>
        <fullName evidence="4">Reverse transcriptase domain-containing protein</fullName>
    </submittedName>
</protein>
<dbReference type="GO" id="GO:0003676">
    <property type="term" value="F:nucleic acid binding"/>
    <property type="evidence" value="ECO:0007669"/>
    <property type="project" value="InterPro"/>
</dbReference>
<feature type="domain" description="CCHC-type" evidence="3">
    <location>
        <begin position="134"/>
        <end position="150"/>
    </location>
</feature>
<dbReference type="InterPro" id="IPR001878">
    <property type="entry name" value="Znf_CCHC"/>
</dbReference>
<sequence>MVPNSEKLMEVFIGGLPRSITGNVTASKPQTLEEAINIAQRLMDQVTKHNSIQGTNDHKRKFEDKRNISSNNNYRNNYQNIRNNRMNDSRQQQNKRPETFKSYAATPTENRGYTKNHPLCQRCTLHDTGPCIIRCRVCNKVGHLTKNCKNKGLATRSNLQPVSVICHAYGEKGHYQSQRSKTNINANGRTYLLRDKNAHQDLNVVTGTFLLNHRPARTLFDSGADRSFVSISFASMLNISSIILNTTYKIEMADGNLISTNTVILCCTLTLLNQTFEIDLMPIKLGSFDVVIGMDWLSKYHAKIICNEKVVHIPIEDETLIIRAQVMEKKSDEKRLENIPVVREFPDVFPEELPGLPPLPLEFEYLRAALLEFKSHLVVVLLDYYSTFTEPFYIIFYSFDTIKCNSFGRKNSGDSDGGLIIEDGMGIEEGVKVA</sequence>
<keyword evidence="4" id="KW-0808">Transferase</keyword>
<keyword evidence="4" id="KW-0695">RNA-directed DNA polymerase</keyword>
<reference evidence="4" key="1">
    <citation type="journal article" date="2019" name="Sci. Rep.">
        <title>Draft genome of Tanacetum cinerariifolium, the natural source of mosquito coil.</title>
        <authorList>
            <person name="Yamashiro T."/>
            <person name="Shiraishi A."/>
            <person name="Satake H."/>
            <person name="Nakayama K."/>
        </authorList>
    </citation>
    <scope>NUCLEOTIDE SEQUENCE</scope>
</reference>